<dbReference type="EMBL" id="JABWUV010000024">
    <property type="protein sequence ID" value="KAF6277378.1"/>
    <property type="molecule type" value="Genomic_DNA"/>
</dbReference>
<feature type="compositionally biased region" description="Polar residues" evidence="1">
    <location>
        <begin position="106"/>
        <end position="121"/>
    </location>
</feature>
<reference evidence="2 3" key="1">
    <citation type="journal article" date="2020" name="Nature">
        <title>Six reference-quality genomes reveal evolution of bat adaptations.</title>
        <authorList>
            <person name="Jebb D."/>
            <person name="Huang Z."/>
            <person name="Pippel M."/>
            <person name="Hughes G.M."/>
            <person name="Lavrichenko K."/>
            <person name="Devanna P."/>
            <person name="Winkler S."/>
            <person name="Jermiin L.S."/>
            <person name="Skirmuntt E.C."/>
            <person name="Katzourakis A."/>
            <person name="Burkitt-Gray L."/>
            <person name="Ray D.A."/>
            <person name="Sullivan K.A.M."/>
            <person name="Roscito J.G."/>
            <person name="Kirilenko B.M."/>
            <person name="Davalos L.M."/>
            <person name="Corthals A.P."/>
            <person name="Power M.L."/>
            <person name="Jones G."/>
            <person name="Ransome R.D."/>
            <person name="Dechmann D.K.N."/>
            <person name="Locatelli A.G."/>
            <person name="Puechmaille S.J."/>
            <person name="Fedrigo O."/>
            <person name="Jarvis E.D."/>
            <person name="Hiller M."/>
            <person name="Vernes S.C."/>
            <person name="Myers E.W."/>
            <person name="Teeling E.C."/>
        </authorList>
    </citation>
    <scope>NUCLEOTIDE SEQUENCE [LARGE SCALE GENOMIC DNA]</scope>
    <source>
        <strain evidence="2">MMyoMyo1</strain>
        <tissue evidence="2">Flight muscle</tissue>
    </source>
</reference>
<evidence type="ECO:0000313" key="3">
    <source>
        <dbReference type="Proteomes" id="UP000527355"/>
    </source>
</evidence>
<gene>
    <name evidence="2" type="ORF">mMyoMyo1_010247</name>
</gene>
<protein>
    <submittedName>
        <fullName evidence="2">Uncharacterized protein</fullName>
    </submittedName>
</protein>
<dbReference type="AlphaFoldDB" id="A0A7J7RMJ7"/>
<sequence length="154" mass="15988">MGEFPNLATSPKPLGPDKVEEKEEEEKRESKNELPGTSLASHCTGPRPWGHWPSLQDPLRAACLPPLCPPHQTPPQLLWLPCPHSSQGGTSERGEAKGSPHPMGPAQSQMGEATAANSGTKTCPLGQQPGSLAQKTAASPSPAPASGAGRPPPC</sequence>
<feature type="compositionally biased region" description="Low complexity" evidence="1">
    <location>
        <begin position="137"/>
        <end position="154"/>
    </location>
</feature>
<dbReference type="Proteomes" id="UP000527355">
    <property type="component" value="Unassembled WGS sequence"/>
</dbReference>
<feature type="compositionally biased region" description="Basic and acidic residues" evidence="1">
    <location>
        <begin position="15"/>
        <end position="32"/>
    </location>
</feature>
<comment type="caution">
    <text evidence="2">The sequence shown here is derived from an EMBL/GenBank/DDBJ whole genome shotgun (WGS) entry which is preliminary data.</text>
</comment>
<organism evidence="2 3">
    <name type="scientific">Myotis myotis</name>
    <name type="common">Greater mouse-eared bat</name>
    <name type="synonym">Vespertilio myotis</name>
    <dbReference type="NCBI Taxonomy" id="51298"/>
    <lineage>
        <taxon>Eukaryota</taxon>
        <taxon>Metazoa</taxon>
        <taxon>Chordata</taxon>
        <taxon>Craniata</taxon>
        <taxon>Vertebrata</taxon>
        <taxon>Euteleostomi</taxon>
        <taxon>Mammalia</taxon>
        <taxon>Eutheria</taxon>
        <taxon>Laurasiatheria</taxon>
        <taxon>Chiroptera</taxon>
        <taxon>Yangochiroptera</taxon>
        <taxon>Vespertilionidae</taxon>
        <taxon>Myotis</taxon>
    </lineage>
</organism>
<feature type="region of interest" description="Disordered" evidence="1">
    <location>
        <begin position="1"/>
        <end position="154"/>
    </location>
</feature>
<keyword evidence="3" id="KW-1185">Reference proteome</keyword>
<evidence type="ECO:0000256" key="1">
    <source>
        <dbReference type="SAM" id="MobiDB-lite"/>
    </source>
</evidence>
<accession>A0A7J7RMJ7</accession>
<proteinExistence type="predicted"/>
<name>A0A7J7RMJ7_MYOMY</name>
<evidence type="ECO:0000313" key="2">
    <source>
        <dbReference type="EMBL" id="KAF6277378.1"/>
    </source>
</evidence>